<comment type="caution">
    <text evidence="2">The sequence shown here is derived from an EMBL/GenBank/DDBJ whole genome shotgun (WGS) entry which is preliminary data.</text>
</comment>
<evidence type="ECO:0000313" key="3">
    <source>
        <dbReference type="Proteomes" id="UP001525021"/>
    </source>
</evidence>
<name>A0ABT2DPA2_9BACI</name>
<proteinExistence type="predicted"/>
<keyword evidence="1" id="KW-1133">Transmembrane helix</keyword>
<dbReference type="EMBL" id="JANTOO010000012">
    <property type="protein sequence ID" value="MCS1396718.1"/>
    <property type="molecule type" value="Genomic_DNA"/>
</dbReference>
<dbReference type="RefSeq" id="WP_012293897.1">
    <property type="nucleotide sequence ID" value="NZ_JANTOO010000012.1"/>
</dbReference>
<keyword evidence="3" id="KW-1185">Reference proteome</keyword>
<protein>
    <submittedName>
        <fullName evidence="2">Uncharacterized protein</fullName>
    </submittedName>
</protein>
<feature type="transmembrane region" description="Helical" evidence="1">
    <location>
        <begin position="6"/>
        <end position="25"/>
    </location>
</feature>
<evidence type="ECO:0000256" key="1">
    <source>
        <dbReference type="SAM" id="Phobius"/>
    </source>
</evidence>
<accession>A0ABT2DPA2</accession>
<keyword evidence="1" id="KW-0812">Transmembrane</keyword>
<organism evidence="2 3">
    <name type="scientific">Lysinibacillus pinottii</name>
    <dbReference type="NCBI Taxonomy" id="2973932"/>
    <lineage>
        <taxon>Bacteria</taxon>
        <taxon>Bacillati</taxon>
        <taxon>Bacillota</taxon>
        <taxon>Bacilli</taxon>
        <taxon>Bacillales</taxon>
        <taxon>Bacillaceae</taxon>
        <taxon>Lysinibacillus</taxon>
    </lineage>
</organism>
<reference evidence="2 3" key="1">
    <citation type="submission" date="2022-08" db="EMBL/GenBank/DDBJ databases">
        <title>Lysinibacillus sequencing.</title>
        <authorList>
            <person name="Dunlap C."/>
        </authorList>
    </citation>
    <scope>NUCLEOTIDE SEQUENCE [LARGE SCALE GENOMIC DNA]</scope>
    <source>
        <strain evidence="2 3">PB211</strain>
    </source>
</reference>
<sequence>MHTYRLMINPYAFVLLFSFPLYRLIRVRNRLKKELNIFSD</sequence>
<gene>
    <name evidence="2" type="ORF">NXZ79_11835</name>
</gene>
<evidence type="ECO:0000313" key="2">
    <source>
        <dbReference type="EMBL" id="MCS1396718.1"/>
    </source>
</evidence>
<keyword evidence="1" id="KW-0472">Membrane</keyword>
<dbReference type="Proteomes" id="UP001525021">
    <property type="component" value="Unassembled WGS sequence"/>
</dbReference>